<dbReference type="Pfam" id="PF14685">
    <property type="entry name" value="PDZ_Tricorn"/>
    <property type="match status" value="1"/>
</dbReference>
<dbReference type="SUPFAM" id="SSF52096">
    <property type="entry name" value="ClpP/crotonase"/>
    <property type="match status" value="1"/>
</dbReference>
<dbReference type="GO" id="GO:0008236">
    <property type="term" value="F:serine-type peptidase activity"/>
    <property type="evidence" value="ECO:0007669"/>
    <property type="project" value="UniProtKB-UniRule"/>
</dbReference>
<dbReference type="InterPro" id="IPR036034">
    <property type="entry name" value="PDZ_sf"/>
</dbReference>
<evidence type="ECO:0000256" key="1">
    <source>
        <dbReference type="ARBA" id="ARBA00004496"/>
    </source>
</evidence>
<comment type="subcellular location">
    <subcellularLocation>
        <location evidence="1 7">Cytoplasm</location>
    </subcellularLocation>
</comment>
<dbReference type="KEGG" id="hhy:Halhy_0886"/>
<dbReference type="InterPro" id="IPR028204">
    <property type="entry name" value="Tricorn_C1"/>
</dbReference>
<dbReference type="Pfam" id="PF03572">
    <property type="entry name" value="Peptidase_S41"/>
    <property type="match status" value="1"/>
</dbReference>
<dbReference type="Pfam" id="PF26550">
    <property type="entry name" value="Tricorn_2nd"/>
    <property type="match status" value="1"/>
</dbReference>
<dbReference type="EMBL" id="CP002691">
    <property type="protein sequence ID" value="AEE48790.1"/>
    <property type="molecule type" value="Genomic_DNA"/>
</dbReference>
<gene>
    <name evidence="11" type="ordered locus">Halhy_0886</name>
</gene>
<dbReference type="SMART" id="SM00245">
    <property type="entry name" value="TSPc"/>
    <property type="match status" value="1"/>
</dbReference>
<dbReference type="Gene3D" id="3.90.226.10">
    <property type="entry name" value="2-enoyl-CoA Hydratase, Chain A, domain 1"/>
    <property type="match status" value="1"/>
</dbReference>
<dbReference type="GO" id="GO:0006508">
    <property type="term" value="P:proteolysis"/>
    <property type="evidence" value="ECO:0007669"/>
    <property type="project" value="UniProtKB-UniRule"/>
</dbReference>
<evidence type="ECO:0000256" key="7">
    <source>
        <dbReference type="PIRNR" id="PIRNR036421"/>
    </source>
</evidence>
<dbReference type="Pfam" id="PF14684">
    <property type="entry name" value="Tricorn_C1"/>
    <property type="match status" value="1"/>
</dbReference>
<name>F4L6A8_HALH1</name>
<accession>F4L6A8</accession>
<keyword evidence="6 7" id="KW-0720">Serine protease</keyword>
<dbReference type="Pfam" id="PF26549">
    <property type="entry name" value="Tricorn_N"/>
    <property type="match status" value="1"/>
</dbReference>
<keyword evidence="12" id="KW-1185">Reference proteome</keyword>
<evidence type="ECO:0000256" key="5">
    <source>
        <dbReference type="ARBA" id="ARBA00022801"/>
    </source>
</evidence>
<dbReference type="SUPFAM" id="SSF69304">
    <property type="entry name" value="Tricorn protease N-terminal domain"/>
    <property type="match status" value="2"/>
</dbReference>
<evidence type="ECO:0000256" key="9">
    <source>
        <dbReference type="SAM" id="MobiDB-lite"/>
    </source>
</evidence>
<dbReference type="CDD" id="cd07562">
    <property type="entry name" value="Peptidase_S41_TRI"/>
    <property type="match status" value="1"/>
</dbReference>
<dbReference type="InterPro" id="IPR029045">
    <property type="entry name" value="ClpP/crotonase-like_dom_sf"/>
</dbReference>
<dbReference type="AlphaFoldDB" id="F4L6A8"/>
<evidence type="ECO:0000256" key="8">
    <source>
        <dbReference type="PIRSR" id="PIRSR036421-1"/>
    </source>
</evidence>
<protein>
    <recommendedName>
        <fullName evidence="7">Tricorn protease homolog</fullName>
        <ecNumber evidence="7">3.4.21.-</ecNumber>
    </recommendedName>
</protein>
<feature type="active site" description="Charge relay system" evidence="8">
    <location>
        <position position="1033"/>
    </location>
</feature>
<evidence type="ECO:0000313" key="11">
    <source>
        <dbReference type="EMBL" id="AEE48790.1"/>
    </source>
</evidence>
<reference evidence="11 12" key="1">
    <citation type="journal article" date="2011" name="Stand. Genomic Sci.">
        <title>Complete genome sequence of Haliscomenobacter hydrossis type strain (O).</title>
        <authorList>
            <consortium name="US DOE Joint Genome Institute (JGI-PGF)"/>
            <person name="Daligault H."/>
            <person name="Lapidus A."/>
            <person name="Zeytun A."/>
            <person name="Nolan M."/>
            <person name="Lucas S."/>
            <person name="Del Rio T.G."/>
            <person name="Tice H."/>
            <person name="Cheng J.F."/>
            <person name="Tapia R."/>
            <person name="Han C."/>
            <person name="Goodwin L."/>
            <person name="Pitluck S."/>
            <person name="Liolios K."/>
            <person name="Pagani I."/>
            <person name="Ivanova N."/>
            <person name="Huntemann M."/>
            <person name="Mavromatis K."/>
            <person name="Mikhailova N."/>
            <person name="Pati A."/>
            <person name="Chen A."/>
            <person name="Palaniappan K."/>
            <person name="Land M."/>
            <person name="Hauser L."/>
            <person name="Brambilla E.M."/>
            <person name="Rohde M."/>
            <person name="Verbarg S."/>
            <person name="Goker M."/>
            <person name="Bristow J."/>
            <person name="Eisen J.A."/>
            <person name="Markowitz V."/>
            <person name="Hugenholtz P."/>
            <person name="Kyrpides N.C."/>
            <person name="Klenk H.P."/>
            <person name="Woyke T."/>
        </authorList>
    </citation>
    <scope>NUCLEOTIDE SEQUENCE [LARGE SCALE GENOMIC DNA]</scope>
    <source>
        <strain evidence="12">ATCC 27775 / DSM 1100 / LMG 10767 / O</strain>
    </source>
</reference>
<dbReference type="PANTHER" id="PTHR43253">
    <property type="entry name" value="TRICORN PROTEASE HOMOLOG 2-RELATED"/>
    <property type="match status" value="1"/>
</dbReference>
<evidence type="ECO:0000256" key="6">
    <source>
        <dbReference type="ARBA" id="ARBA00022825"/>
    </source>
</evidence>
<evidence type="ECO:0000256" key="3">
    <source>
        <dbReference type="ARBA" id="ARBA00022490"/>
    </source>
</evidence>
<dbReference type="Gene3D" id="2.30.42.10">
    <property type="match status" value="1"/>
</dbReference>
<dbReference type="Gene3D" id="3.30.750.44">
    <property type="match status" value="1"/>
</dbReference>
<evidence type="ECO:0000256" key="2">
    <source>
        <dbReference type="ARBA" id="ARBA00008524"/>
    </source>
</evidence>
<feature type="active site" description="Nucleophile" evidence="8">
    <location>
        <position position="974"/>
    </location>
</feature>
<reference key="2">
    <citation type="submission" date="2011-04" db="EMBL/GenBank/DDBJ databases">
        <title>Complete sequence of chromosome of Haliscomenobacter hydrossis DSM 1100.</title>
        <authorList>
            <consortium name="US DOE Joint Genome Institute (JGI-PGF)"/>
            <person name="Lucas S."/>
            <person name="Han J."/>
            <person name="Lapidus A."/>
            <person name="Bruce D."/>
            <person name="Goodwin L."/>
            <person name="Pitluck S."/>
            <person name="Peters L."/>
            <person name="Kyrpides N."/>
            <person name="Mavromatis K."/>
            <person name="Ivanova N."/>
            <person name="Ovchinnikova G."/>
            <person name="Pagani I."/>
            <person name="Daligault H."/>
            <person name="Detter J.C."/>
            <person name="Han C."/>
            <person name="Land M."/>
            <person name="Hauser L."/>
            <person name="Markowitz V."/>
            <person name="Cheng J.-F."/>
            <person name="Hugenholtz P."/>
            <person name="Woyke T."/>
            <person name="Wu D."/>
            <person name="Verbarg S."/>
            <person name="Frueling A."/>
            <person name="Brambilla E."/>
            <person name="Klenk H.-P."/>
            <person name="Eisen J.A."/>
        </authorList>
    </citation>
    <scope>NUCLEOTIDE SEQUENCE</scope>
    <source>
        <strain>DSM 1100</strain>
    </source>
</reference>
<dbReference type="STRING" id="760192.Halhy_0886"/>
<dbReference type="Gene3D" id="2.120.10.60">
    <property type="entry name" value="Tricorn protease N-terminal domain"/>
    <property type="match status" value="1"/>
</dbReference>
<dbReference type="PIRSF" id="PIRSF036421">
    <property type="entry name" value="Tricorn_protease"/>
    <property type="match status" value="1"/>
</dbReference>
<keyword evidence="3 7" id="KW-0963">Cytoplasm</keyword>
<evidence type="ECO:0000256" key="4">
    <source>
        <dbReference type="ARBA" id="ARBA00022670"/>
    </source>
</evidence>
<dbReference type="InterPro" id="IPR015943">
    <property type="entry name" value="WD40/YVTN_repeat-like_dom_sf"/>
</dbReference>
<dbReference type="GO" id="GO:0005737">
    <property type="term" value="C:cytoplasm"/>
    <property type="evidence" value="ECO:0007669"/>
    <property type="project" value="UniProtKB-SubCell"/>
</dbReference>
<organism evidence="11 12">
    <name type="scientific">Haliscomenobacter hydrossis (strain ATCC 27775 / DSM 1100 / LMG 10767 / O)</name>
    <dbReference type="NCBI Taxonomy" id="760192"/>
    <lineage>
        <taxon>Bacteria</taxon>
        <taxon>Pseudomonadati</taxon>
        <taxon>Bacteroidota</taxon>
        <taxon>Saprospiria</taxon>
        <taxon>Saprospirales</taxon>
        <taxon>Haliscomenobacteraceae</taxon>
        <taxon>Haliscomenobacter</taxon>
    </lineage>
</organism>
<dbReference type="InterPro" id="IPR005151">
    <property type="entry name" value="Tail-specific_protease"/>
</dbReference>
<dbReference type="Proteomes" id="UP000008461">
    <property type="component" value="Chromosome"/>
</dbReference>
<dbReference type="PANTHER" id="PTHR43253:SF1">
    <property type="entry name" value="TRICORN PROTEASE HOMOLOG 2-RELATED"/>
    <property type="match status" value="1"/>
</dbReference>
<comment type="function">
    <text evidence="7">Degrades oligopeptides.</text>
</comment>
<feature type="domain" description="Tail specific protease" evidence="10">
    <location>
        <begin position="852"/>
        <end position="1044"/>
    </location>
</feature>
<dbReference type="eggNOG" id="COG0793">
    <property type="taxonomic scope" value="Bacteria"/>
</dbReference>
<dbReference type="Gene3D" id="2.130.10.10">
    <property type="entry name" value="YVTN repeat-like/Quinoprotein amine dehydrogenase"/>
    <property type="match status" value="1"/>
</dbReference>
<evidence type="ECO:0000313" key="12">
    <source>
        <dbReference type="Proteomes" id="UP000008461"/>
    </source>
</evidence>
<evidence type="ECO:0000259" key="10">
    <source>
        <dbReference type="SMART" id="SM00245"/>
    </source>
</evidence>
<dbReference type="eggNOG" id="COG4946">
    <property type="taxonomic scope" value="Bacteria"/>
</dbReference>
<dbReference type="InterPro" id="IPR029414">
    <property type="entry name" value="Tricorn_PDZ"/>
</dbReference>
<comment type="similarity">
    <text evidence="2 7">Belongs to the peptidase S41B family.</text>
</comment>
<keyword evidence="5 7" id="KW-0378">Hydrolase</keyword>
<sequence length="1088" mass="120304">MRPPFNQHLMRLRWPFCLLLLAFCINSGKAQGTRLLRQPSLSEQHIAFVYGGDLWITDRTGGEARRITSTPAVESDPHFSPDGRWIAFTSDRTGSNSVYVVSIDGGTPTRLTWHPSAAFARGWTNDGKRVLYASSRETAPSNYNRLWTVSTQGGPSTLLPAPWGFDGAFAPDKNRMVVDRMSRWDVEWREYRGGQNTALSILNLDDLSETPIPCERSTDTQPLWIGNTIYFLSDRDWTVNIWAFTPATGALVQRTKFKESNVKWLSGNKGTLIFERDGYLHTIDAASGNAKQLDITVRGDFPWAETRWENVNKRVSNAALSPTGKRVAMEARGEIFTVPVANGDTRNLTRSAGVADRVPIWSPDGNRVAWFSDASGEGYALLIAAQDGLSAPRSISIGESKMAWEPTWSPDGKRIAFVDDDVRIRVLEVESGKISTADVGGLNIERGGLGLSWSPDSKWLAYAKTASNNFRRIMLWSVATGEARALTDPLADGFAPAWDRGGRYLYFLASTEVALGSGWANTSSTRSDPAYGAYVVVLRKDDPSPFPPKSDEEPDTTGAAKKAVKPEKKPAKDSVELVRIDWEKIDRRTLALPMPVRNYAAVQSGPKGSVFIGELIPNAPGMLLHKFSLEDRKASEFARGVQRLSVSADGEKILLQSGGGWRVVGTAKAPAPGEGSLAITLRMQLDRLAEWQQMFNETWRYERDYFYDPNMHGRDWQQVKARYAPLIPYVRHRSDLNYVLDQVNGELSVGHSFVSGGDFPAVDTSRVGLLGADLVAENGFWRFKRIYTAESWNPGLKAPLDRPNLKVQEGHYLLGVDGVALTAADDPYRLLDGTAGRQTVLQINERPSLEGAWKEIVEPIPSENALRQRAWVEDNRRKVDELSAGKLAYIWIPNTGDPGLVSFNRYFFAQQDKEGAVIDERFNGGGLLDDYMVDLMTRKLRAAYTNEVPNGTPGRLPAGIIGPKALLINELAGSGGDFFPWVFRHQQAGPLIGTRTWGGLVKSSVHYALVDGGRVTAPDNAIFDPNAKRWIAENEGVPPDIEVQITARATADGHDLQLERAVKEVLDLLKQQGPIKVVVPPYSKPAKH</sequence>
<feature type="region of interest" description="Disordered" evidence="9">
    <location>
        <begin position="543"/>
        <end position="570"/>
    </location>
</feature>
<dbReference type="EC" id="3.4.21.-" evidence="7"/>
<proteinExistence type="inferred from homology"/>
<keyword evidence="4 7" id="KW-0645">Protease</keyword>
<feature type="active site" description="Charge relay system" evidence="8">
    <location>
        <position position="751"/>
    </location>
</feature>
<dbReference type="MEROPS" id="S41.006"/>
<dbReference type="SUPFAM" id="SSF50156">
    <property type="entry name" value="PDZ domain-like"/>
    <property type="match status" value="1"/>
</dbReference>
<dbReference type="HOGENOM" id="CLU_005503_0_0_10"/>
<dbReference type="InterPro" id="IPR012393">
    <property type="entry name" value="Tricorn_protease"/>
</dbReference>